<organism evidence="5 6">
    <name type="scientific">Thioalbus denitrificans</name>
    <dbReference type="NCBI Taxonomy" id="547122"/>
    <lineage>
        <taxon>Bacteria</taxon>
        <taxon>Pseudomonadati</taxon>
        <taxon>Pseudomonadota</taxon>
        <taxon>Gammaproteobacteria</taxon>
        <taxon>Chromatiales</taxon>
        <taxon>Ectothiorhodospiraceae</taxon>
        <taxon>Thioalbus</taxon>
    </lineage>
</organism>
<keyword evidence="2" id="KW-0808">Transferase</keyword>
<evidence type="ECO:0000256" key="4">
    <source>
        <dbReference type="ARBA" id="ARBA00022833"/>
    </source>
</evidence>
<dbReference type="InterPro" id="IPR008567">
    <property type="entry name" value="BKACE"/>
</dbReference>
<dbReference type="Gene3D" id="3.20.20.70">
    <property type="entry name" value="Aldolase class I"/>
    <property type="match status" value="1"/>
</dbReference>
<evidence type="ECO:0000313" key="6">
    <source>
        <dbReference type="Proteomes" id="UP000252707"/>
    </source>
</evidence>
<dbReference type="RefSeq" id="WP_211314915.1">
    <property type="nucleotide sequence ID" value="NZ_QPJY01000005.1"/>
</dbReference>
<evidence type="ECO:0000256" key="2">
    <source>
        <dbReference type="ARBA" id="ARBA00022679"/>
    </source>
</evidence>
<dbReference type="Proteomes" id="UP000252707">
    <property type="component" value="Unassembled WGS sequence"/>
</dbReference>
<gene>
    <name evidence="5" type="ORF">DFQ59_105119</name>
</gene>
<sequence>MAERVIGYHGTLESTDALYGGEGMPPLIINCCLTGIVPTKSVNPHVPVSVEEIVEDACRVAEAGASMLHIHARDAEGIHTWRPEPYARIFSAIRRHHPEVILVATTSGRSVPSLECRAAVLDLEGEARPDMASLTLGSLNFPRTASCNDPETIQGLARCMAERGIRPELEVFEPGMLNYAFYLLRKGLLHAPCYVNFLLGSLGAMAGRVADLAHLVRDVPADWTWAAAGIGRYQLPINTAAIVMGGHVRVGLEDNLFLDAGKREPASNVALVERVVRIGGELERPIATPAQARRLIGLASGGRGA</sequence>
<keyword evidence="4" id="KW-0862">Zinc</keyword>
<dbReference type="Pfam" id="PF05853">
    <property type="entry name" value="BKACE"/>
    <property type="match status" value="1"/>
</dbReference>
<keyword evidence="3" id="KW-0479">Metal-binding</keyword>
<comment type="cofactor">
    <cofactor evidence="1">
        <name>Zn(2+)</name>
        <dbReference type="ChEBI" id="CHEBI:29105"/>
    </cofactor>
</comment>
<dbReference type="InterPro" id="IPR013785">
    <property type="entry name" value="Aldolase_TIM"/>
</dbReference>
<dbReference type="AlphaFoldDB" id="A0A369CCD8"/>
<protein>
    <submittedName>
        <fullName evidence="5">Uncharacterized protein (DUF849 family)</fullName>
    </submittedName>
</protein>
<dbReference type="PANTHER" id="PTHR37418:SF2">
    <property type="entry name" value="3-KETO-5-AMINOHEXANOATE CLEAVAGE ENZYME"/>
    <property type="match status" value="1"/>
</dbReference>
<dbReference type="EMBL" id="QPJY01000005">
    <property type="protein sequence ID" value="RCX30287.1"/>
    <property type="molecule type" value="Genomic_DNA"/>
</dbReference>
<comment type="caution">
    <text evidence="5">The sequence shown here is derived from an EMBL/GenBank/DDBJ whole genome shotgun (WGS) entry which is preliminary data.</text>
</comment>
<reference evidence="5 6" key="1">
    <citation type="submission" date="2018-07" db="EMBL/GenBank/DDBJ databases">
        <title>Genomic Encyclopedia of Type Strains, Phase IV (KMG-IV): sequencing the most valuable type-strain genomes for metagenomic binning, comparative biology and taxonomic classification.</title>
        <authorList>
            <person name="Goeker M."/>
        </authorList>
    </citation>
    <scope>NUCLEOTIDE SEQUENCE [LARGE SCALE GENOMIC DNA]</scope>
    <source>
        <strain evidence="5 6">DSM 26407</strain>
    </source>
</reference>
<evidence type="ECO:0000256" key="3">
    <source>
        <dbReference type="ARBA" id="ARBA00022723"/>
    </source>
</evidence>
<name>A0A369CCD8_9GAMM</name>
<keyword evidence="6" id="KW-1185">Reference proteome</keyword>
<accession>A0A369CCD8</accession>
<evidence type="ECO:0000256" key="1">
    <source>
        <dbReference type="ARBA" id="ARBA00001947"/>
    </source>
</evidence>
<evidence type="ECO:0000313" key="5">
    <source>
        <dbReference type="EMBL" id="RCX30287.1"/>
    </source>
</evidence>
<proteinExistence type="predicted"/>
<dbReference type="GO" id="GO:0046872">
    <property type="term" value="F:metal ion binding"/>
    <property type="evidence" value="ECO:0007669"/>
    <property type="project" value="UniProtKB-KW"/>
</dbReference>
<dbReference type="GO" id="GO:0043720">
    <property type="term" value="F:3-keto-5-aminohexanoate cleavage activity"/>
    <property type="evidence" value="ECO:0007669"/>
    <property type="project" value="InterPro"/>
</dbReference>
<dbReference type="PANTHER" id="PTHR37418">
    <property type="entry name" value="3-KETO-5-AMINOHEXANOATE CLEAVAGE ENZYME-RELATED"/>
    <property type="match status" value="1"/>
</dbReference>